<gene>
    <name evidence="7" type="ORF">SAMN00017405_1286</name>
</gene>
<dbReference type="PANTHER" id="PTHR35791:SF1">
    <property type="entry name" value="UPF0754 MEMBRANE PROTEIN YHEB"/>
    <property type="match status" value="1"/>
</dbReference>
<evidence type="ECO:0000313" key="7">
    <source>
        <dbReference type="EMBL" id="SMB90219.1"/>
    </source>
</evidence>
<dbReference type="EMBL" id="FWWT01000017">
    <property type="protein sequence ID" value="SMB90219.1"/>
    <property type="molecule type" value="Genomic_DNA"/>
</dbReference>
<organism evidence="7 8">
    <name type="scientific">Desulfonispora thiosulfatigenes DSM 11270</name>
    <dbReference type="NCBI Taxonomy" id="656914"/>
    <lineage>
        <taxon>Bacteria</taxon>
        <taxon>Bacillati</taxon>
        <taxon>Bacillota</taxon>
        <taxon>Clostridia</taxon>
        <taxon>Eubacteriales</taxon>
        <taxon>Peptococcaceae</taxon>
        <taxon>Desulfonispora</taxon>
    </lineage>
</organism>
<dbReference type="PANTHER" id="PTHR35791">
    <property type="entry name" value="UPF0754 MEMBRANE PROTEIN YHEB"/>
    <property type="match status" value="1"/>
</dbReference>
<dbReference type="OrthoDB" id="9787430at2"/>
<dbReference type="STRING" id="656914.SAMN00017405_1286"/>
<evidence type="ECO:0000256" key="2">
    <source>
        <dbReference type="ARBA" id="ARBA00008053"/>
    </source>
</evidence>
<accession>A0A1W1V9Z0</accession>
<evidence type="ECO:0000256" key="1">
    <source>
        <dbReference type="ARBA" id="ARBA00004308"/>
    </source>
</evidence>
<feature type="transmembrane region" description="Helical" evidence="6">
    <location>
        <begin position="829"/>
        <end position="849"/>
    </location>
</feature>
<reference evidence="7 8" key="1">
    <citation type="submission" date="2017-04" db="EMBL/GenBank/DDBJ databases">
        <authorList>
            <person name="Afonso C.L."/>
            <person name="Miller P.J."/>
            <person name="Scott M.A."/>
            <person name="Spackman E."/>
            <person name="Goraichik I."/>
            <person name="Dimitrov K.M."/>
            <person name="Suarez D.L."/>
            <person name="Swayne D.E."/>
        </authorList>
    </citation>
    <scope>NUCLEOTIDE SEQUENCE [LARGE SCALE GENOMIC DNA]</scope>
    <source>
        <strain evidence="7 8">DSM 11270</strain>
    </source>
</reference>
<keyword evidence="4 6" id="KW-1133">Transmembrane helix</keyword>
<keyword evidence="5 6" id="KW-0472">Membrane</keyword>
<name>A0A1W1V9Z0_DESTI</name>
<evidence type="ECO:0000313" key="8">
    <source>
        <dbReference type="Proteomes" id="UP000192731"/>
    </source>
</evidence>
<comment type="similarity">
    <text evidence="2">Belongs to the UPF0754 family.</text>
</comment>
<sequence length="850" mass="96479">MPRIKANILSKARKNHQVIELKLGESINGYLHEKSLGELLESANKDKMMHLINDKLSLKIQDNFTRLKGTPVSTSLDKLNAISQIEEKTTFLVSNVLRDNLNLLLQNNIKTAVATNLSTLKDEEIQKIIEEFMGKELKPITYLGAGLGGIVGASLYNFNLGTNFAGYSTSFLIFALLGYLTNVIAIQMLFKPYKSHKIFGYNVQGVISKQKPKFAKSLGKFVDKELLAKNSVSSLFTEKREIILANLQEKFSRDNYQVLEEIILKSSDKIFNEVVESTRIYLDKNGKVLSNKFLAELEDFDLTDFDLAKIEQELGENTLEKVKNSTDLLAKEIYEFLQSETSINEILPDFLKLKLENTLQKETALKVTELLEFIKDEQSVNKIVKDYSYKFTEVQERSLNELVSREQKLKINKTLNTYIKERITSAKGNEKIYTLIEEKLLKEIDSHKKIGELFDGSLIKVLNDNGSYIIKGLIEEIEGSLKDSKDEIAQMAIDVTLNNLGFLEKAGYKMLGGDDLIHQIISNLADKKLPKFLETKNYELGTIFEGFINNVVAKSEIGDLKLDLKQQEVRSMVDNLLDNPEVGKQIEIISTGILDYLLEVKLSKYTHVLGIEDLSDLVKAFEVEIALLRKELANSIYHKQEKITNITSNLVLKIITDLILDKPLNKMTAGILYEDIASATQKLTLSLYESEATRKNVNKFIMALLKDEIKAKNLNKLMDFTELNQGLNMVIQNLLKNEEMAEQILAEQKIIPDLLLDLNYACESESKDFVIEVVLKSILKSAEYNINNILQAIDFEKVTEKEVNNMQTEEIEDLFNSFAGGYFRKLESYGLFGGVFGLHYGISIVSFYLI</sequence>
<evidence type="ECO:0000256" key="3">
    <source>
        <dbReference type="ARBA" id="ARBA00022692"/>
    </source>
</evidence>
<dbReference type="Pfam" id="PF04286">
    <property type="entry name" value="DUF445"/>
    <property type="match status" value="2"/>
</dbReference>
<keyword evidence="8" id="KW-1185">Reference proteome</keyword>
<dbReference type="AlphaFoldDB" id="A0A1W1V9Z0"/>
<feature type="transmembrane region" description="Helical" evidence="6">
    <location>
        <begin position="140"/>
        <end position="158"/>
    </location>
</feature>
<dbReference type="Proteomes" id="UP000192731">
    <property type="component" value="Unassembled WGS sequence"/>
</dbReference>
<feature type="transmembrane region" description="Helical" evidence="6">
    <location>
        <begin position="164"/>
        <end position="190"/>
    </location>
</feature>
<evidence type="ECO:0000256" key="6">
    <source>
        <dbReference type="SAM" id="Phobius"/>
    </source>
</evidence>
<dbReference type="InterPro" id="IPR007383">
    <property type="entry name" value="DUF445"/>
</dbReference>
<keyword evidence="3 6" id="KW-0812">Transmembrane</keyword>
<evidence type="ECO:0000256" key="4">
    <source>
        <dbReference type="ARBA" id="ARBA00022989"/>
    </source>
</evidence>
<protein>
    <submittedName>
        <fullName evidence="7">Uncharacterized membrane protein YheB, UPF0754 family</fullName>
    </submittedName>
</protein>
<evidence type="ECO:0000256" key="5">
    <source>
        <dbReference type="ARBA" id="ARBA00023136"/>
    </source>
</evidence>
<comment type="subcellular location">
    <subcellularLocation>
        <location evidence="1">Endomembrane system</location>
    </subcellularLocation>
</comment>
<dbReference type="GO" id="GO:0012505">
    <property type="term" value="C:endomembrane system"/>
    <property type="evidence" value="ECO:0007669"/>
    <property type="project" value="UniProtKB-SubCell"/>
</dbReference>
<proteinExistence type="inferred from homology"/>